<evidence type="ECO:0000313" key="2">
    <source>
        <dbReference type="Proteomes" id="UP000741013"/>
    </source>
</evidence>
<keyword evidence="2" id="KW-1185">Reference proteome</keyword>
<proteinExistence type="predicted"/>
<gene>
    <name evidence="1" type="ORF">JOM49_000601</name>
</gene>
<dbReference type="Proteomes" id="UP000741013">
    <property type="component" value="Unassembled WGS sequence"/>
</dbReference>
<name>A0ABS4PJL5_9PSEU</name>
<organism evidence="1 2">
    <name type="scientific">Amycolatopsis magusensis</name>
    <dbReference type="NCBI Taxonomy" id="882444"/>
    <lineage>
        <taxon>Bacteria</taxon>
        <taxon>Bacillati</taxon>
        <taxon>Actinomycetota</taxon>
        <taxon>Actinomycetes</taxon>
        <taxon>Pseudonocardiales</taxon>
        <taxon>Pseudonocardiaceae</taxon>
        <taxon>Amycolatopsis</taxon>
    </lineage>
</organism>
<dbReference type="PANTHER" id="PTHR30024">
    <property type="entry name" value="ALIPHATIC SULFONATES-BINDING PROTEIN-RELATED"/>
    <property type="match status" value="1"/>
</dbReference>
<evidence type="ECO:0000313" key="1">
    <source>
        <dbReference type="EMBL" id="MBP2179075.1"/>
    </source>
</evidence>
<dbReference type="EMBL" id="JAGGMS010000001">
    <property type="protein sequence ID" value="MBP2179075.1"/>
    <property type="molecule type" value="Genomic_DNA"/>
</dbReference>
<sequence length="267" mass="27439">MAVAEGLFTRAGLKVELVEQAGADEGLGQLAAGELDVAFGRDVALFKAAGNGVALQLQGEAYTAGAGTMALVTLPGSAYNSPTAKRAPTIAVDTLDGLGTLTTRSVLATAGVEAGRIKFTQRGADEMMSTLRDGDADAAWLVEPQITLAQQEFGAKVLADTARGATLEFPVSAYASNAVFAQANPRTLALFRSLLSQAQQKAADPAIVRQALPSFAGINANTAALVSLGSYPSSLSGVRLQRVADLMHSAGVLKQRLDVQALIPAAN</sequence>
<dbReference type="SUPFAM" id="SSF53850">
    <property type="entry name" value="Periplasmic binding protein-like II"/>
    <property type="match status" value="1"/>
</dbReference>
<reference evidence="1 2" key="1">
    <citation type="submission" date="2021-03" db="EMBL/GenBank/DDBJ databases">
        <title>Sequencing the genomes of 1000 actinobacteria strains.</title>
        <authorList>
            <person name="Klenk H.-P."/>
        </authorList>
    </citation>
    <scope>NUCLEOTIDE SEQUENCE [LARGE SCALE GENOMIC DNA]</scope>
    <source>
        <strain evidence="1 2">DSM 45510</strain>
    </source>
</reference>
<accession>A0ABS4PJL5</accession>
<protein>
    <submittedName>
        <fullName evidence="1">NitT/TauT family transport system substrate-binding protein</fullName>
    </submittedName>
</protein>
<comment type="caution">
    <text evidence="1">The sequence shown here is derived from an EMBL/GenBank/DDBJ whole genome shotgun (WGS) entry which is preliminary data.</text>
</comment>
<dbReference type="Gene3D" id="3.40.190.10">
    <property type="entry name" value="Periplasmic binding protein-like II"/>
    <property type="match status" value="2"/>
</dbReference>
<dbReference type="Pfam" id="PF13379">
    <property type="entry name" value="NMT1_2"/>
    <property type="match status" value="1"/>
</dbReference>